<dbReference type="Proteomes" id="UP000505020">
    <property type="component" value="Chromosome"/>
</dbReference>
<proteinExistence type="predicted"/>
<evidence type="ECO:0000313" key="1">
    <source>
        <dbReference type="EMBL" id="QKG93532.1"/>
    </source>
</evidence>
<accession>A0A7D3Y1R4</accession>
<dbReference type="KEGG" id="hsai:HPS36_11895"/>
<dbReference type="GeneID" id="55595715"/>
<organism evidence="1 2">
    <name type="scientific">Halorubrum salinarum</name>
    <dbReference type="NCBI Taxonomy" id="2739057"/>
    <lineage>
        <taxon>Archaea</taxon>
        <taxon>Methanobacteriati</taxon>
        <taxon>Methanobacteriota</taxon>
        <taxon>Stenosarchaea group</taxon>
        <taxon>Halobacteria</taxon>
        <taxon>Halobacteriales</taxon>
        <taxon>Haloferacaceae</taxon>
        <taxon>Halorubrum</taxon>
    </lineage>
</organism>
<name>A0A7D3Y1R4_9EURY</name>
<dbReference type="EMBL" id="CP053941">
    <property type="protein sequence ID" value="QKG93532.1"/>
    <property type="molecule type" value="Genomic_DNA"/>
</dbReference>
<gene>
    <name evidence="1" type="ORF">HPS36_11895</name>
</gene>
<dbReference type="AlphaFoldDB" id="A0A7D3Y1R4"/>
<keyword evidence="2" id="KW-1185">Reference proteome</keyword>
<protein>
    <submittedName>
        <fullName evidence="1">Uncharacterized protein</fullName>
    </submittedName>
</protein>
<sequence length="330" mass="38578">MINTYNRPRLQWYTPGEFEKRFFYDPLDPPRPRGVLPKGWERRVSKSLDPSVPITEDRRTLLRRITKLWNGDVVCGVHLLADRCPTIKHITHDLDETELNRLYYNTRLGRDTLLAFTDADWFETTTGFLKPTTLFRKQAWYDLNDKARVHINESEAYPTLRGDPHEGLTHRVTVGLVRLHDTIRGWNGASYYDWNGYTIDAIANDQRGRTIAREVLTGHNNWKLHRATYRKLRELDRRGAKPIAVFDTRRTAYRVFNHWHNRDGLGTLPNGTFNSEFSISAGRDRIQDAYDNDAHDWAVADWTTTWRLNQDTLGANAPELSRDQITSVNW</sequence>
<reference evidence="1 2" key="1">
    <citation type="submission" date="2020-05" db="EMBL/GenBank/DDBJ databases">
        <title>Halorubrum RHB-C sp.nov., an extremely halophilic archaeon isolated from solar salt farm.</title>
        <authorList>
            <person name="Ho H."/>
            <person name="Danganan R.E."/>
            <person name="Dedeles G.R."/>
            <person name="Kim S.-G."/>
        </authorList>
    </citation>
    <scope>NUCLEOTIDE SEQUENCE [LARGE SCALE GENOMIC DNA]</scope>
    <source>
        <strain evidence="1 2">RHB-C</strain>
    </source>
</reference>
<dbReference type="RefSeq" id="WP_173230305.1">
    <property type="nucleotide sequence ID" value="NZ_CP053941.1"/>
</dbReference>
<evidence type="ECO:0000313" key="2">
    <source>
        <dbReference type="Proteomes" id="UP000505020"/>
    </source>
</evidence>